<keyword evidence="12" id="KW-0290">Folate-binding</keyword>
<evidence type="ECO:0000256" key="5">
    <source>
        <dbReference type="ARBA" id="ARBA00010825"/>
    </source>
</evidence>
<comment type="similarity">
    <text evidence="4">In the N-terminal section; belongs to the formiminotransferase family.</text>
</comment>
<dbReference type="EC" id="2.1.2.5" evidence="6"/>
<evidence type="ECO:0000256" key="19">
    <source>
        <dbReference type="ARBA" id="ARBA00030029"/>
    </source>
</evidence>
<comment type="similarity">
    <text evidence="5">In the C-terminal section; belongs to the cyclodeaminase/cyclohydrolase family.</text>
</comment>
<evidence type="ECO:0000256" key="15">
    <source>
        <dbReference type="ARBA" id="ARBA00023239"/>
    </source>
</evidence>
<dbReference type="Pfam" id="PF02971">
    <property type="entry name" value="FTCD"/>
    <property type="match status" value="1"/>
</dbReference>
<evidence type="ECO:0000256" key="17">
    <source>
        <dbReference type="ARBA" id="ARBA00025506"/>
    </source>
</evidence>
<comment type="subcellular location">
    <subcellularLocation>
        <location evidence="1">Cytoplasm</location>
        <location evidence="1">Cytoskeleton</location>
        <location evidence="1">Microtubule organizing center</location>
        <location evidence="1">Centrosome</location>
        <location evidence="1">Centriole</location>
    </subcellularLocation>
    <subcellularLocation>
        <location evidence="2">Golgi apparatus</location>
    </subcellularLocation>
</comment>
<evidence type="ECO:0000313" key="22">
    <source>
        <dbReference type="EMBL" id="SLM19486.1"/>
    </source>
</evidence>
<dbReference type="SUPFAM" id="SSF101262">
    <property type="entry name" value="Methenyltetrahydrofolate cyclohydrolase-like"/>
    <property type="match status" value="1"/>
</dbReference>
<evidence type="ECO:0000256" key="3">
    <source>
        <dbReference type="ARBA" id="ARBA00005082"/>
    </source>
</evidence>
<keyword evidence="11" id="KW-0369">Histidine metabolism</keyword>
<sequence length="550" mass="59343">MDKPLVECVPNFSEGRDHAKIEAIANAIRSVPEVSLLDVDPGSDTNRTVYTFVGAPEAVKQAALEAARMAHAIIDMRAHHGAHPRIGALDVCPFVPVSGISMEGCAQLAKDFAAQLAEEFRVPVFLYEKSASRPERQSLADIRAGEYEGLADKLADPAWQPDYGPARFDARWGATVTGAREFLIAYNVNLNTKDKKLAHDIALSIREAGRSIKDAEGNTTRVPGRLRAVRAIGWYIETYQCAQVSINLLDFHETPLYAVFEAVKEEAEARGLYVTGSELIGLIPLEAIRACGQYYRRKMGRSPALADRELVDLAARTLGLRSVQPFESDKKIIEWAIGRAGSLVSMDVCSFVDTVSSDSPAPGGGSVAALAGALGAALGAMDANLTVGKKGYEAAAESLSVLGIKAQGLKRALLDIVDEDTEVFNAVMEALRLPKCSDEEKIARNAAIEEAEKNAARVPLKTAELCLETMKLCADTAKSGNANSVTDAATGCNMAYAGVLSAILNVRINVQTLIDEQFKTAMRHDCEVLEDQAAIVRQEMDKTISDIFRD</sequence>
<dbReference type="SUPFAM" id="SSF55116">
    <property type="entry name" value="Formiminotransferase domain of formiminotransferase-cyclodeaminase"/>
    <property type="match status" value="2"/>
</dbReference>
<dbReference type="GO" id="GO:0019556">
    <property type="term" value="P:L-histidine catabolic process to glutamate and formamide"/>
    <property type="evidence" value="ECO:0007669"/>
    <property type="project" value="UniProtKB-UniPathway"/>
</dbReference>
<evidence type="ECO:0000256" key="1">
    <source>
        <dbReference type="ARBA" id="ARBA00004114"/>
    </source>
</evidence>
<comment type="pathway">
    <text evidence="3">Amino-acid degradation; L-histidine degradation into L-glutamate; L-glutamate from N-formimidoyl-L-glutamate (transferase route): step 1/1.</text>
</comment>
<feature type="domain" description="Formiminotransferase C-terminal subdomain" evidence="20">
    <location>
        <begin position="182"/>
        <end position="336"/>
    </location>
</feature>
<dbReference type="NCBIfam" id="TIGR02024">
    <property type="entry name" value="FtcD"/>
    <property type="match status" value="1"/>
</dbReference>
<dbReference type="PANTHER" id="PTHR12234">
    <property type="entry name" value="FORMIMINOTRANSFERASE-CYCLODEAMINASE"/>
    <property type="match status" value="1"/>
</dbReference>
<dbReference type="AlphaFoldDB" id="A0A3P3XT96"/>
<organism evidence="22">
    <name type="scientific">uncultured spirochete</name>
    <dbReference type="NCBI Taxonomy" id="156406"/>
    <lineage>
        <taxon>Bacteria</taxon>
        <taxon>Pseudomonadati</taxon>
        <taxon>Spirochaetota</taxon>
        <taxon>Spirochaetia</taxon>
        <taxon>Spirochaetales</taxon>
        <taxon>environmental samples</taxon>
    </lineage>
</organism>
<comment type="subunit">
    <text evidence="18">Homooctamer, including four polyglutamate binding sites. The subunits are arranged as a tetramer of dimers, and form a planar ring-shaped structure.</text>
</comment>
<dbReference type="InterPro" id="IPR037064">
    <property type="entry name" value="Formiminotransferase_N_sf"/>
</dbReference>
<dbReference type="InterPro" id="IPR007044">
    <property type="entry name" value="Cyclodeamin/CycHdrlase"/>
</dbReference>
<keyword evidence="13" id="KW-0333">Golgi apparatus</keyword>
<evidence type="ECO:0000256" key="16">
    <source>
        <dbReference type="ARBA" id="ARBA00023268"/>
    </source>
</evidence>
<dbReference type="UniPathway" id="UPA00379">
    <property type="reaction ID" value="UER00555"/>
</dbReference>
<dbReference type="EMBL" id="FWDO01000005">
    <property type="protein sequence ID" value="SLM19486.1"/>
    <property type="molecule type" value="Genomic_DNA"/>
</dbReference>
<evidence type="ECO:0000256" key="14">
    <source>
        <dbReference type="ARBA" id="ARBA00023212"/>
    </source>
</evidence>
<dbReference type="EC" id="4.3.1.4" evidence="7"/>
<evidence type="ECO:0000256" key="11">
    <source>
        <dbReference type="ARBA" id="ARBA00022808"/>
    </source>
</evidence>
<keyword evidence="15 22" id="KW-0456">Lyase</keyword>
<dbReference type="InterPro" id="IPR036178">
    <property type="entry name" value="Formintransfe-cycloase-like_sf"/>
</dbReference>
<evidence type="ECO:0000259" key="20">
    <source>
        <dbReference type="SMART" id="SM01221"/>
    </source>
</evidence>
<dbReference type="GO" id="GO:0005542">
    <property type="term" value="F:folic acid binding"/>
    <property type="evidence" value="ECO:0007669"/>
    <property type="project" value="UniProtKB-KW"/>
</dbReference>
<dbReference type="GO" id="GO:0005814">
    <property type="term" value="C:centriole"/>
    <property type="evidence" value="ECO:0007669"/>
    <property type="project" value="UniProtKB-SubCell"/>
</dbReference>
<dbReference type="GO" id="GO:0030409">
    <property type="term" value="F:glutamate formimidoyltransferase activity"/>
    <property type="evidence" value="ECO:0007669"/>
    <property type="project" value="UniProtKB-EC"/>
</dbReference>
<dbReference type="InterPro" id="IPR013802">
    <property type="entry name" value="Formiminotransferase_C"/>
</dbReference>
<evidence type="ECO:0000256" key="8">
    <source>
        <dbReference type="ARBA" id="ARBA00017787"/>
    </source>
</evidence>
<protein>
    <recommendedName>
        <fullName evidence="8">Formimidoyltransferase-cyclodeaminase</fullName>
        <ecNumber evidence="6">2.1.2.5</ecNumber>
        <ecNumber evidence="7">4.3.1.4</ecNumber>
    </recommendedName>
    <alternativeName>
        <fullName evidence="19">Formiminotransferase-cyclodeaminase</fullName>
    </alternativeName>
</protein>
<evidence type="ECO:0000256" key="12">
    <source>
        <dbReference type="ARBA" id="ARBA00022954"/>
    </source>
</evidence>
<dbReference type="Gene3D" id="3.30.990.10">
    <property type="entry name" value="Formiminotransferase, N-terminal subdomain"/>
    <property type="match status" value="1"/>
</dbReference>
<proteinExistence type="inferred from homology"/>
<dbReference type="FunFam" id="3.30.990.10:FF:000001">
    <property type="entry name" value="Formimidoyltransferase cyclodeaminase"/>
    <property type="match status" value="1"/>
</dbReference>
<dbReference type="InterPro" id="IPR004227">
    <property type="entry name" value="Formiminotransferase_cat"/>
</dbReference>
<keyword evidence="14" id="KW-0206">Cytoskeleton</keyword>
<dbReference type="InterPro" id="IPR051623">
    <property type="entry name" value="FTCD"/>
</dbReference>
<dbReference type="InterPro" id="IPR022384">
    <property type="entry name" value="FormiminoTrfase_cat_dom_sf"/>
</dbReference>
<evidence type="ECO:0000256" key="6">
    <source>
        <dbReference type="ARBA" id="ARBA00012252"/>
    </source>
</evidence>
<name>A0A3P3XT96_9SPIR</name>
<evidence type="ECO:0000256" key="9">
    <source>
        <dbReference type="ARBA" id="ARBA00022490"/>
    </source>
</evidence>
<dbReference type="GO" id="GO:0019557">
    <property type="term" value="P:L-histidine catabolic process to glutamate and formate"/>
    <property type="evidence" value="ECO:0007669"/>
    <property type="project" value="UniProtKB-UniPathway"/>
</dbReference>
<evidence type="ECO:0000256" key="13">
    <source>
        <dbReference type="ARBA" id="ARBA00023034"/>
    </source>
</evidence>
<dbReference type="GO" id="GO:0030412">
    <property type="term" value="F:formimidoyltetrahydrofolate cyclodeaminase activity"/>
    <property type="evidence" value="ECO:0007669"/>
    <property type="project" value="UniProtKB-EC"/>
</dbReference>
<evidence type="ECO:0000256" key="2">
    <source>
        <dbReference type="ARBA" id="ARBA00004555"/>
    </source>
</evidence>
<dbReference type="InterPro" id="IPR012886">
    <property type="entry name" value="Formiminotransferase_N"/>
</dbReference>
<evidence type="ECO:0000256" key="4">
    <source>
        <dbReference type="ARBA" id="ARBA00008297"/>
    </source>
</evidence>
<keyword evidence="16" id="KW-0511">Multifunctional enzyme</keyword>
<dbReference type="InterPro" id="IPR037070">
    <property type="entry name" value="Formiminotransferase_C_sf"/>
</dbReference>
<accession>A0A3P3XT96</accession>
<dbReference type="Pfam" id="PF07837">
    <property type="entry name" value="FTCD_N"/>
    <property type="match status" value="1"/>
</dbReference>
<comment type="function">
    <text evidence="17">Folate-dependent enzyme, that displays both transferase and deaminase activity. Serves to channel one-carbon units from formiminoglutamate to the folate pool.</text>
</comment>
<dbReference type="Pfam" id="PF04961">
    <property type="entry name" value="FTCD_C"/>
    <property type="match status" value="1"/>
</dbReference>
<evidence type="ECO:0000256" key="7">
    <source>
        <dbReference type="ARBA" id="ARBA00012998"/>
    </source>
</evidence>
<dbReference type="Gene3D" id="3.30.70.670">
    <property type="entry name" value="Formiminotransferase, C-terminal subdomain"/>
    <property type="match status" value="1"/>
</dbReference>
<dbReference type="SMART" id="SM01221">
    <property type="entry name" value="FTCD"/>
    <property type="match status" value="1"/>
</dbReference>
<gene>
    <name evidence="22" type="ORF">SPIRO4BDMA_51001</name>
</gene>
<dbReference type="PANTHER" id="PTHR12234:SF0">
    <property type="entry name" value="FORMIMIDOYLTRANSFERASE-CYCLODEAMINASE"/>
    <property type="match status" value="1"/>
</dbReference>
<evidence type="ECO:0000256" key="10">
    <source>
        <dbReference type="ARBA" id="ARBA00022679"/>
    </source>
</evidence>
<evidence type="ECO:0000259" key="21">
    <source>
        <dbReference type="SMART" id="SM01222"/>
    </source>
</evidence>
<evidence type="ECO:0000256" key="18">
    <source>
        <dbReference type="ARBA" id="ARBA00025915"/>
    </source>
</evidence>
<keyword evidence="9" id="KW-0963">Cytoplasm</keyword>
<feature type="domain" description="Formiminotransferase N-terminal subdomain" evidence="21">
    <location>
        <begin position="4"/>
        <end position="181"/>
    </location>
</feature>
<reference evidence="22" key="1">
    <citation type="submission" date="2017-02" db="EMBL/GenBank/DDBJ databases">
        <authorList>
            <person name="Regsiter A."/>
            <person name="William W."/>
        </authorList>
    </citation>
    <scope>NUCLEOTIDE SEQUENCE</scope>
    <source>
        <strain evidence="22">BdmA 4</strain>
    </source>
</reference>
<dbReference type="SMART" id="SM01222">
    <property type="entry name" value="FTCD_N"/>
    <property type="match status" value="1"/>
</dbReference>
<keyword evidence="10 22" id="KW-0808">Transferase</keyword>
<dbReference type="Gene3D" id="1.20.120.680">
    <property type="entry name" value="Formiminotetrahydrofolate cyclodeaminase monomer, up-and-down helical bundle"/>
    <property type="match status" value="1"/>
</dbReference>